<dbReference type="AlphaFoldDB" id="C4FJI5"/>
<sequence>MEKPTDFELLLAQEITNLDRFIIKSPLGTNEFWSEWQRKAGEIVITKAAIKKAIRIYEKKLPPEQLLKLSAMLESYREIASYLELLRETALKIKGIDIEGFTLFDSMEGDNEEEF</sequence>
<accession>C4FJI5</accession>
<dbReference type="EMBL" id="ABZS01000055">
    <property type="protein sequence ID" value="EEP60766.1"/>
    <property type="molecule type" value="Genomic_DNA"/>
</dbReference>
<comment type="caution">
    <text evidence="1">The sequence shown here is derived from an EMBL/GenBank/DDBJ whole genome shotgun (WGS) entry which is preliminary data.</text>
</comment>
<dbReference type="Proteomes" id="UP000005540">
    <property type="component" value="Unassembled WGS sequence"/>
</dbReference>
<protein>
    <submittedName>
        <fullName evidence="1">Uncharacterized protein</fullName>
    </submittedName>
</protein>
<name>C4FJI5_9AQUI</name>
<dbReference type="OrthoDB" id="14472at2"/>
<dbReference type="RefSeq" id="WP_007546510.1">
    <property type="nucleotide sequence ID" value="NZ_ABZS01000055.1"/>
</dbReference>
<gene>
    <name evidence="1" type="ORF">SULYE_0732</name>
</gene>
<keyword evidence="2" id="KW-1185">Reference proteome</keyword>
<proteinExistence type="predicted"/>
<evidence type="ECO:0000313" key="2">
    <source>
        <dbReference type="Proteomes" id="UP000005540"/>
    </source>
</evidence>
<organism evidence="1 2">
    <name type="scientific">Sulfurihydrogenibium yellowstonense SS-5</name>
    <dbReference type="NCBI Taxonomy" id="432331"/>
    <lineage>
        <taxon>Bacteria</taxon>
        <taxon>Pseudomonadati</taxon>
        <taxon>Aquificota</taxon>
        <taxon>Aquificia</taxon>
        <taxon>Aquificales</taxon>
        <taxon>Hydrogenothermaceae</taxon>
        <taxon>Sulfurihydrogenibium</taxon>
    </lineage>
</organism>
<reference evidence="1 2" key="1">
    <citation type="submission" date="2009-04" db="EMBL/GenBank/DDBJ databases">
        <authorList>
            <person name="Reysenbach A.-L."/>
            <person name="Heidelberg J.F."/>
            <person name="Nelson W.C."/>
        </authorList>
    </citation>
    <scope>NUCLEOTIDE SEQUENCE [LARGE SCALE GENOMIC DNA]</scope>
    <source>
        <strain evidence="1 2">SS-5</strain>
    </source>
</reference>
<evidence type="ECO:0000313" key="1">
    <source>
        <dbReference type="EMBL" id="EEP60766.1"/>
    </source>
</evidence>